<dbReference type="InterPro" id="IPR044742">
    <property type="entry name" value="DEAD/DEAH_RhlB"/>
</dbReference>
<dbReference type="GO" id="GO:0016787">
    <property type="term" value="F:hydrolase activity"/>
    <property type="evidence" value="ECO:0007669"/>
    <property type="project" value="UniProtKB-KW"/>
</dbReference>
<accession>A0A388TCP0</accession>
<evidence type="ECO:0000256" key="2">
    <source>
        <dbReference type="ARBA" id="ARBA00022801"/>
    </source>
</evidence>
<dbReference type="InterPro" id="IPR000629">
    <property type="entry name" value="RNA-helicase_DEAD-box_CS"/>
</dbReference>
<evidence type="ECO:0000313" key="13">
    <source>
        <dbReference type="Proteomes" id="UP000269352"/>
    </source>
</evidence>
<evidence type="ECO:0000256" key="1">
    <source>
        <dbReference type="ARBA" id="ARBA00022741"/>
    </source>
</evidence>
<gene>
    <name evidence="12" type="ORF">NO1_1464</name>
</gene>
<evidence type="ECO:0000259" key="10">
    <source>
        <dbReference type="PROSITE" id="PS51194"/>
    </source>
</evidence>
<dbReference type="SMART" id="SM00490">
    <property type="entry name" value="HELICc"/>
    <property type="match status" value="1"/>
</dbReference>
<feature type="compositionally biased region" description="Basic residues" evidence="8">
    <location>
        <begin position="384"/>
        <end position="397"/>
    </location>
</feature>
<reference evidence="12 13" key="1">
    <citation type="journal article" date="2019" name="ISME J.">
        <title>Genome analyses of uncultured TG2/ZB3 bacteria in 'Margulisbacteria' specifically attached to ectosymbiotic spirochetes of protists in the termite gut.</title>
        <authorList>
            <person name="Utami Y.D."/>
            <person name="Kuwahara H."/>
            <person name="Igai K."/>
            <person name="Murakami T."/>
            <person name="Sugaya K."/>
            <person name="Morikawa T."/>
            <person name="Nagura Y."/>
            <person name="Yuki M."/>
            <person name="Deevong P."/>
            <person name="Inoue T."/>
            <person name="Kihara K."/>
            <person name="Lo N."/>
            <person name="Yamada A."/>
            <person name="Ohkuma M."/>
            <person name="Hongoh Y."/>
        </authorList>
    </citation>
    <scope>NUCLEOTIDE SEQUENCE [LARGE SCALE GENOMIC DNA]</scope>
    <source>
        <strain evidence="12">NkOx7-01</strain>
    </source>
</reference>
<dbReference type="InterPro" id="IPR001650">
    <property type="entry name" value="Helicase_C-like"/>
</dbReference>
<feature type="region of interest" description="Disordered" evidence="8">
    <location>
        <begin position="376"/>
        <end position="461"/>
    </location>
</feature>
<dbReference type="Proteomes" id="UP000269352">
    <property type="component" value="Unassembled WGS sequence"/>
</dbReference>
<evidence type="ECO:0000313" key="12">
    <source>
        <dbReference type="EMBL" id="GBR74256.1"/>
    </source>
</evidence>
<keyword evidence="13" id="KW-1185">Reference proteome</keyword>
<dbReference type="Pfam" id="PF00270">
    <property type="entry name" value="DEAD"/>
    <property type="match status" value="1"/>
</dbReference>
<dbReference type="PROSITE" id="PS51195">
    <property type="entry name" value="Q_MOTIF"/>
    <property type="match status" value="1"/>
</dbReference>
<dbReference type="InterPro" id="IPR014014">
    <property type="entry name" value="RNA_helicase_DEAD_Q_motif"/>
</dbReference>
<keyword evidence="2 7" id="KW-0378">Hydrolase</keyword>
<feature type="domain" description="Helicase ATP-binding" evidence="9">
    <location>
        <begin position="37"/>
        <end position="205"/>
    </location>
</feature>
<evidence type="ECO:0000256" key="5">
    <source>
        <dbReference type="ARBA" id="ARBA00038437"/>
    </source>
</evidence>
<feature type="domain" description="DEAD-box RNA helicase Q" evidence="11">
    <location>
        <begin position="6"/>
        <end position="34"/>
    </location>
</feature>
<dbReference type="InterPro" id="IPR014001">
    <property type="entry name" value="Helicase_ATP-bd"/>
</dbReference>
<dbReference type="PROSITE" id="PS51192">
    <property type="entry name" value="HELICASE_ATP_BIND_1"/>
    <property type="match status" value="1"/>
</dbReference>
<evidence type="ECO:0000256" key="4">
    <source>
        <dbReference type="ARBA" id="ARBA00022840"/>
    </source>
</evidence>
<dbReference type="EMBL" id="BGZN01000036">
    <property type="protein sequence ID" value="GBR74256.1"/>
    <property type="molecule type" value="Genomic_DNA"/>
</dbReference>
<evidence type="ECO:0000256" key="7">
    <source>
        <dbReference type="RuleBase" id="RU000492"/>
    </source>
</evidence>
<sequence>MGSEITAFSDLNLNPLLLKTLKENNWLIPTPIQARAIPPALQGRDILGIAQTGTGKTLAFGLPIVNTLPGSDGNALALVPTRELAQQVADTLQIICRPFHMHTCLLIGGASMNLQIQNLRKQPRVVIATPGRLIDHLQQSTIRLHNVKFLVLDEADRMLDMGFKPQIEKILEAVPAARQTMLFSATMPAEIRQITRKYMQSPETVEVAPAGTVAQTVEQSLYIVSREQKKSVLAKLLDESSGPVLVFVRTKRMAAQLTKMLHKTYPAAEIHSDRSQYQRQQAINGFRSGKYRILIATDIAARGIDVKDIQLVINYDIPDEAESYIHRIGRTGRAGQNGRAVSIATPDQGKLVRDIERLLKKSINIIKPADGEMLRFSGAEKPAGARRRPQGGQRGKKSYNFSKLENYEHPPQKAKQVSAARRGRASSKAPQSKPLYSHDSSDSGNYFQKKWPFARARGKGR</sequence>
<dbReference type="Gene3D" id="3.40.50.300">
    <property type="entry name" value="P-loop containing nucleotide triphosphate hydrolases"/>
    <property type="match status" value="2"/>
</dbReference>
<dbReference type="GO" id="GO:0003676">
    <property type="term" value="F:nucleic acid binding"/>
    <property type="evidence" value="ECO:0007669"/>
    <property type="project" value="InterPro"/>
</dbReference>
<dbReference type="InterPro" id="IPR050079">
    <property type="entry name" value="DEAD_box_RNA_helicase"/>
</dbReference>
<evidence type="ECO:0000256" key="8">
    <source>
        <dbReference type="SAM" id="MobiDB-lite"/>
    </source>
</evidence>
<evidence type="ECO:0000259" key="11">
    <source>
        <dbReference type="PROSITE" id="PS51195"/>
    </source>
</evidence>
<keyword evidence="1 7" id="KW-0547">Nucleotide-binding</keyword>
<keyword evidence="4 7" id="KW-0067">ATP-binding</keyword>
<dbReference type="AlphaFoldDB" id="A0A388TCP0"/>
<evidence type="ECO:0000259" key="9">
    <source>
        <dbReference type="PROSITE" id="PS51192"/>
    </source>
</evidence>
<dbReference type="SUPFAM" id="SSF52540">
    <property type="entry name" value="P-loop containing nucleoside triphosphate hydrolases"/>
    <property type="match status" value="1"/>
</dbReference>
<dbReference type="PROSITE" id="PS51194">
    <property type="entry name" value="HELICASE_CTER"/>
    <property type="match status" value="1"/>
</dbReference>
<organism evidence="12 13">
    <name type="scientific">Termititenax aidoneus</name>
    <dbReference type="NCBI Taxonomy" id="2218524"/>
    <lineage>
        <taxon>Bacteria</taxon>
        <taxon>Bacillati</taxon>
        <taxon>Candidatus Margulisiibacteriota</taxon>
        <taxon>Candidatus Termititenacia</taxon>
        <taxon>Candidatus Termititenacales</taxon>
        <taxon>Candidatus Termititenacaceae</taxon>
        <taxon>Candidatus Termititenax</taxon>
    </lineage>
</organism>
<dbReference type="PANTHER" id="PTHR47959">
    <property type="entry name" value="ATP-DEPENDENT RNA HELICASE RHLE-RELATED"/>
    <property type="match status" value="1"/>
</dbReference>
<keyword evidence="3 7" id="KW-0347">Helicase</keyword>
<evidence type="ECO:0000256" key="3">
    <source>
        <dbReference type="ARBA" id="ARBA00022806"/>
    </source>
</evidence>
<proteinExistence type="inferred from homology"/>
<evidence type="ECO:0000256" key="6">
    <source>
        <dbReference type="PROSITE-ProRule" id="PRU00552"/>
    </source>
</evidence>
<dbReference type="CDD" id="cd18787">
    <property type="entry name" value="SF2_C_DEAD"/>
    <property type="match status" value="1"/>
</dbReference>
<feature type="short sequence motif" description="Q motif" evidence="6">
    <location>
        <begin position="6"/>
        <end position="34"/>
    </location>
</feature>
<dbReference type="PANTHER" id="PTHR47959:SF13">
    <property type="entry name" value="ATP-DEPENDENT RNA HELICASE RHLE"/>
    <property type="match status" value="1"/>
</dbReference>
<dbReference type="SMART" id="SM00487">
    <property type="entry name" value="DEXDc"/>
    <property type="match status" value="1"/>
</dbReference>
<dbReference type="PROSITE" id="PS00039">
    <property type="entry name" value="DEAD_ATP_HELICASE"/>
    <property type="match status" value="1"/>
</dbReference>
<dbReference type="GO" id="GO:0003724">
    <property type="term" value="F:RNA helicase activity"/>
    <property type="evidence" value="ECO:0007669"/>
    <property type="project" value="InterPro"/>
</dbReference>
<dbReference type="GO" id="GO:0005829">
    <property type="term" value="C:cytosol"/>
    <property type="evidence" value="ECO:0007669"/>
    <property type="project" value="TreeGrafter"/>
</dbReference>
<dbReference type="GO" id="GO:0005524">
    <property type="term" value="F:ATP binding"/>
    <property type="evidence" value="ECO:0007669"/>
    <property type="project" value="UniProtKB-KW"/>
</dbReference>
<comment type="caution">
    <text evidence="12">The sequence shown here is derived from an EMBL/GenBank/DDBJ whole genome shotgun (WGS) entry which is preliminary data.</text>
</comment>
<name>A0A388TCP0_TERA1</name>
<dbReference type="InterPro" id="IPR027417">
    <property type="entry name" value="P-loop_NTPase"/>
</dbReference>
<protein>
    <submittedName>
        <fullName evidence="12">Superfamily II DNA and RNA helicases</fullName>
    </submittedName>
</protein>
<comment type="similarity">
    <text evidence="5 7">Belongs to the DEAD box helicase family.</text>
</comment>
<dbReference type="InterPro" id="IPR011545">
    <property type="entry name" value="DEAD/DEAH_box_helicase_dom"/>
</dbReference>
<dbReference type="Pfam" id="PF00271">
    <property type="entry name" value="Helicase_C"/>
    <property type="match status" value="1"/>
</dbReference>
<dbReference type="CDD" id="cd00268">
    <property type="entry name" value="DEADc"/>
    <property type="match status" value="1"/>
</dbReference>
<feature type="domain" description="Helicase C-terminal" evidence="10">
    <location>
        <begin position="216"/>
        <end position="374"/>
    </location>
</feature>